<dbReference type="OrthoDB" id="431557at2759"/>
<feature type="compositionally biased region" description="Low complexity" evidence="1">
    <location>
        <begin position="87"/>
        <end position="103"/>
    </location>
</feature>
<feature type="compositionally biased region" description="Pro residues" evidence="1">
    <location>
        <begin position="17"/>
        <end position="29"/>
    </location>
</feature>
<feature type="compositionally biased region" description="Pro residues" evidence="1">
    <location>
        <begin position="104"/>
        <end position="121"/>
    </location>
</feature>
<feature type="compositionally biased region" description="Polar residues" evidence="1">
    <location>
        <begin position="874"/>
        <end position="884"/>
    </location>
</feature>
<keyword evidence="3" id="KW-1185">Reference proteome</keyword>
<feature type="compositionally biased region" description="Pro residues" evidence="1">
    <location>
        <begin position="207"/>
        <end position="221"/>
    </location>
</feature>
<feature type="compositionally biased region" description="Gly residues" evidence="1">
    <location>
        <begin position="295"/>
        <end position="307"/>
    </location>
</feature>
<feature type="region of interest" description="Disordered" evidence="1">
    <location>
        <begin position="467"/>
        <end position="505"/>
    </location>
</feature>
<feature type="region of interest" description="Disordered" evidence="1">
    <location>
        <begin position="517"/>
        <end position="600"/>
    </location>
</feature>
<feature type="region of interest" description="Disordered" evidence="1">
    <location>
        <begin position="1"/>
        <end position="396"/>
    </location>
</feature>
<feature type="compositionally biased region" description="Polar residues" evidence="1">
    <location>
        <begin position="472"/>
        <end position="499"/>
    </location>
</feature>
<evidence type="ECO:0000313" key="2">
    <source>
        <dbReference type="EMBL" id="OCH95855.1"/>
    </source>
</evidence>
<dbReference type="Proteomes" id="UP000250043">
    <property type="component" value="Unassembled WGS sequence"/>
</dbReference>
<feature type="compositionally biased region" description="Polar residues" evidence="1">
    <location>
        <begin position="376"/>
        <end position="392"/>
    </location>
</feature>
<feature type="compositionally biased region" description="Low complexity" evidence="1">
    <location>
        <begin position="324"/>
        <end position="338"/>
    </location>
</feature>
<reference evidence="2 3" key="1">
    <citation type="submission" date="2016-07" db="EMBL/GenBank/DDBJ databases">
        <title>Draft genome of the white-rot fungus Obba rivulosa 3A-2.</title>
        <authorList>
            <consortium name="DOE Joint Genome Institute"/>
            <person name="Miettinen O."/>
            <person name="Riley R."/>
            <person name="Acob R."/>
            <person name="Barry K."/>
            <person name="Cullen D."/>
            <person name="De Vries R."/>
            <person name="Hainaut M."/>
            <person name="Hatakka A."/>
            <person name="Henrissat B."/>
            <person name="Hilden K."/>
            <person name="Kuo R."/>
            <person name="Labutti K."/>
            <person name="Lipzen A."/>
            <person name="Makela M.R."/>
            <person name="Sandor L."/>
            <person name="Spatafora J.W."/>
            <person name="Grigoriev I.V."/>
            <person name="Hibbett D.S."/>
        </authorList>
    </citation>
    <scope>NUCLEOTIDE SEQUENCE [LARGE SCALE GENOMIC DNA]</scope>
    <source>
        <strain evidence="2 3">3A-2</strain>
    </source>
</reference>
<organism evidence="2 3">
    <name type="scientific">Obba rivulosa</name>
    <dbReference type="NCBI Taxonomy" id="1052685"/>
    <lineage>
        <taxon>Eukaryota</taxon>
        <taxon>Fungi</taxon>
        <taxon>Dikarya</taxon>
        <taxon>Basidiomycota</taxon>
        <taxon>Agaricomycotina</taxon>
        <taxon>Agaricomycetes</taxon>
        <taxon>Polyporales</taxon>
        <taxon>Gelatoporiaceae</taxon>
        <taxon>Obba</taxon>
    </lineage>
</organism>
<feature type="compositionally biased region" description="Basic and acidic residues" evidence="1">
    <location>
        <begin position="647"/>
        <end position="666"/>
    </location>
</feature>
<gene>
    <name evidence="2" type="ORF">OBBRIDRAFT_883479</name>
</gene>
<feature type="region of interest" description="Disordered" evidence="1">
    <location>
        <begin position="846"/>
        <end position="884"/>
    </location>
</feature>
<feature type="compositionally biased region" description="Low complexity" evidence="1">
    <location>
        <begin position="524"/>
        <end position="537"/>
    </location>
</feature>
<protein>
    <submittedName>
        <fullName evidence="2">Uncharacterized protein</fullName>
    </submittedName>
</protein>
<accession>A0A8E2J6R6</accession>
<dbReference type="EMBL" id="KV722333">
    <property type="protein sequence ID" value="OCH95855.1"/>
    <property type="molecule type" value="Genomic_DNA"/>
</dbReference>
<proteinExistence type="predicted"/>
<feature type="compositionally biased region" description="Basic residues" evidence="1">
    <location>
        <begin position="339"/>
        <end position="349"/>
    </location>
</feature>
<feature type="compositionally biased region" description="Gly residues" evidence="1">
    <location>
        <begin position="251"/>
        <end position="287"/>
    </location>
</feature>
<evidence type="ECO:0000313" key="3">
    <source>
        <dbReference type="Proteomes" id="UP000250043"/>
    </source>
</evidence>
<feature type="region of interest" description="Disordered" evidence="1">
    <location>
        <begin position="633"/>
        <end position="741"/>
    </location>
</feature>
<dbReference type="AlphaFoldDB" id="A0A8E2J6R6"/>
<sequence length="1177" mass="125807">MNRNPFVPTPGYNSQQPPLPPGPPPPQPAQPDYSAYWAATAAAQHAQVPAAGAYNPQWPTSQPATQATARPTPEQSALYANYGYGGQQNQSWQHQQRQTQTHFQPPPPVVQPPPPPPPQPAYNPYQPQAGAYQQPYVPQGAPAQQVTPAPYQPQVVAPQFQQPQQPFFQQQQQQQRQNVRNNVHHPSPQQFPPAKRQRFDGPNQHRGPPPQPQFQPPPPPSMQQQGGMYGQSQGSFSRGGGPTMGQMAAGAGRGGFNQGRGGGNTGNRGRGGPMGMNRGGNRGGRGGSSYNNMGSRGGGSGQSGGSFRGHNSNRGFGNRDNRRGGSFNAGGNQNYSHGHQQHQQHHHHQQQSFSGSSRGRNQGFSYSQRGGRHDSASVTSTKENGNVFSSFGSGKKDENRRTLTDFKIVGLEIPELAWTWGLPISDSAESAVKTESVENTLPSEMFGDSQAVAETSTFSAAVADVTSTADTQSVDASSKGVTDASVESISVKTEGTALNSPPPSRIRIYFHTPVTADDSHPLNSQPSVSLGPSSLSGTRKGKRKKLEDDDGDLEDGRGPPPPPPHLSGMNSEHDGASMDRDGTETATGRGSAAPSVAETASEGDWLMAAIGEDEGENGESEHLHAHELDSHYDENADEGHYGNGYGDMHDDGQHDYAMMGDDHAHDQNGPNADHAATASAAFPSNGPNAPDNVPQHGSSDVADAAPQPQGNGSDAGPGAQAVHETGPSAAEGNTVISSNQSTPNDIAAAVPASATSVVALADLDSHTGDQTSTEHSSNSISATSILRATDSIATIPDSDINNNVSPNEPTLLDVNAGHEGYEATEQVTQVEEQYSQYSHYEHYNGQETPVPSSTTAISSQTGTSVFGDLPQPPSEATTSKTPSANRLSVSYAAGTRRMVIDAEIVDKLKVFRADGRIEVSLNVEEDEPTGYKGILMEAYSEATSSYIALEWSEALESDPTIPPFFRATLPSKMTLLARLDKERPLSEPRWVKTGDVQDWLRSMFGRMFWVAGDAADGWEKKIEVVDPDPAPTIWTVLEAWATNSSVGLPNERQRFVRTHMTETDNILEILLRLVRGERSTFNQNNPTVSAPTVTGPLLSALSQGSAHGAQQNHVSLAVLAIFRLAVEYAKKAVPETGKAEAEERVGEIIRSLPSHLVYKSLDGIFKEWKVEKKGGRS</sequence>
<feature type="compositionally biased region" description="Basic and acidic residues" evidence="1">
    <location>
        <begin position="571"/>
        <end position="583"/>
    </location>
</feature>
<feature type="compositionally biased region" description="Low complexity" evidence="1">
    <location>
        <begin position="122"/>
        <end position="177"/>
    </location>
</feature>
<feature type="compositionally biased region" description="Low complexity" evidence="1">
    <location>
        <begin position="222"/>
        <end position="236"/>
    </location>
</feature>
<feature type="compositionally biased region" description="Low complexity" evidence="1">
    <location>
        <begin position="350"/>
        <end position="365"/>
    </location>
</feature>
<feature type="compositionally biased region" description="Polar residues" evidence="1">
    <location>
        <begin position="57"/>
        <end position="75"/>
    </location>
</feature>
<feature type="compositionally biased region" description="Low complexity" evidence="1">
    <location>
        <begin position="35"/>
        <end position="53"/>
    </location>
</feature>
<name>A0A8E2J6R6_9APHY</name>
<feature type="compositionally biased region" description="Polar residues" evidence="1">
    <location>
        <begin position="846"/>
        <end position="864"/>
    </location>
</feature>
<evidence type="ECO:0000256" key="1">
    <source>
        <dbReference type="SAM" id="MobiDB-lite"/>
    </source>
</evidence>